<evidence type="ECO:0000313" key="8">
    <source>
        <dbReference type="Proteomes" id="UP000653305"/>
    </source>
</evidence>
<dbReference type="InterPro" id="IPR008949">
    <property type="entry name" value="Isoprenoid_synthase_dom_sf"/>
</dbReference>
<name>A0A830CUS9_9LAMI</name>
<protein>
    <submittedName>
        <fullName evidence="7">Gamma-cadinene synthase</fullName>
    </submittedName>
</protein>
<evidence type="ECO:0000313" key="7">
    <source>
        <dbReference type="EMBL" id="GFQ01963.1"/>
    </source>
</evidence>
<keyword evidence="8" id="KW-1185">Reference proteome</keyword>
<dbReference type="InterPro" id="IPR008930">
    <property type="entry name" value="Terpenoid_cyclase/PrenylTrfase"/>
</dbReference>
<dbReference type="Proteomes" id="UP000653305">
    <property type="component" value="Unassembled WGS sequence"/>
</dbReference>
<keyword evidence="5" id="KW-0812">Transmembrane</keyword>
<dbReference type="Gene3D" id="1.50.10.130">
    <property type="entry name" value="Terpene synthase, N-terminal domain"/>
    <property type="match status" value="1"/>
</dbReference>
<evidence type="ECO:0000259" key="6">
    <source>
        <dbReference type="Pfam" id="PF01397"/>
    </source>
</evidence>
<keyword evidence="5" id="KW-1133">Transmembrane helix</keyword>
<keyword evidence="3" id="KW-0460">Magnesium</keyword>
<dbReference type="EMBL" id="BMAC01000719">
    <property type="protein sequence ID" value="GFQ01963.1"/>
    <property type="molecule type" value="Genomic_DNA"/>
</dbReference>
<evidence type="ECO:0000256" key="2">
    <source>
        <dbReference type="ARBA" id="ARBA00004721"/>
    </source>
</evidence>
<feature type="domain" description="Terpene synthase N-terminal" evidence="6">
    <location>
        <begin position="20"/>
        <end position="127"/>
    </location>
</feature>
<gene>
    <name evidence="7" type="ORF">PHJA_002340200</name>
</gene>
<comment type="caution">
    <text evidence="7">The sequence shown here is derived from an EMBL/GenBank/DDBJ whole genome shotgun (WGS) entry which is preliminary data.</text>
</comment>
<dbReference type="OrthoDB" id="912742at2759"/>
<comment type="pathway">
    <text evidence="2">Secondary metabolite biosynthesis; terpenoid biosynthesis.</text>
</comment>
<organism evidence="7 8">
    <name type="scientific">Phtheirospermum japonicum</name>
    <dbReference type="NCBI Taxonomy" id="374723"/>
    <lineage>
        <taxon>Eukaryota</taxon>
        <taxon>Viridiplantae</taxon>
        <taxon>Streptophyta</taxon>
        <taxon>Embryophyta</taxon>
        <taxon>Tracheophyta</taxon>
        <taxon>Spermatophyta</taxon>
        <taxon>Magnoliopsida</taxon>
        <taxon>eudicotyledons</taxon>
        <taxon>Gunneridae</taxon>
        <taxon>Pentapetalae</taxon>
        <taxon>asterids</taxon>
        <taxon>lamiids</taxon>
        <taxon>Lamiales</taxon>
        <taxon>Orobanchaceae</taxon>
        <taxon>Orobanchaceae incertae sedis</taxon>
        <taxon>Phtheirospermum</taxon>
    </lineage>
</organism>
<evidence type="ECO:0000256" key="1">
    <source>
        <dbReference type="ARBA" id="ARBA00001946"/>
    </source>
</evidence>
<dbReference type="InterPro" id="IPR050148">
    <property type="entry name" value="Terpene_synthase-like"/>
</dbReference>
<reference evidence="7" key="1">
    <citation type="submission" date="2020-07" db="EMBL/GenBank/DDBJ databases">
        <title>Ethylene signaling mediates host invasion by parasitic plants.</title>
        <authorList>
            <person name="Yoshida S."/>
        </authorList>
    </citation>
    <scope>NUCLEOTIDE SEQUENCE</scope>
    <source>
        <strain evidence="7">Okayama</strain>
    </source>
</reference>
<dbReference type="InterPro" id="IPR036965">
    <property type="entry name" value="Terpene_synth_N_sf"/>
</dbReference>
<dbReference type="GO" id="GO:0016114">
    <property type="term" value="P:terpenoid biosynthetic process"/>
    <property type="evidence" value="ECO:0007669"/>
    <property type="project" value="InterPro"/>
</dbReference>
<comment type="cofactor">
    <cofactor evidence="1">
        <name>Mg(2+)</name>
        <dbReference type="ChEBI" id="CHEBI:18420"/>
    </cofactor>
</comment>
<keyword evidence="5" id="KW-0472">Membrane</keyword>
<proteinExistence type="predicted"/>
<evidence type="ECO:0000256" key="4">
    <source>
        <dbReference type="ARBA" id="ARBA00023239"/>
    </source>
</evidence>
<feature type="transmembrane region" description="Helical" evidence="5">
    <location>
        <begin position="127"/>
        <end position="149"/>
    </location>
</feature>
<dbReference type="PANTHER" id="PTHR31225:SF253">
    <property type="entry name" value="SESQUITERPENE SYNTHASE 31"/>
    <property type="match status" value="1"/>
</dbReference>
<dbReference type="AlphaFoldDB" id="A0A830CUS9"/>
<sequence>MVLTIDVDVRPPTASFTPSMWGHTFTSFTLDHQVNKKNLEVIEALKEEVSSMLRMAKRQTRGEQLVLIDTLERLGVGYHFDQEIEEQLEQIFKSHCENGEEGDDLFITSLQFRLLRQHRHYVSCSKLSLSLCAITRFIITLALMGTYTLPSRHHSPLHEI</sequence>
<dbReference type="GO" id="GO:0010333">
    <property type="term" value="F:terpene synthase activity"/>
    <property type="evidence" value="ECO:0007669"/>
    <property type="project" value="InterPro"/>
</dbReference>
<evidence type="ECO:0000256" key="3">
    <source>
        <dbReference type="ARBA" id="ARBA00022842"/>
    </source>
</evidence>
<evidence type="ECO:0000256" key="5">
    <source>
        <dbReference type="SAM" id="Phobius"/>
    </source>
</evidence>
<dbReference type="Gene3D" id="1.10.600.10">
    <property type="entry name" value="Farnesyl Diphosphate Synthase"/>
    <property type="match status" value="1"/>
</dbReference>
<keyword evidence="4" id="KW-0456">Lyase</keyword>
<accession>A0A830CUS9</accession>
<dbReference type="PANTHER" id="PTHR31225">
    <property type="entry name" value="OS04G0344100 PROTEIN-RELATED"/>
    <property type="match status" value="1"/>
</dbReference>
<dbReference type="InterPro" id="IPR001906">
    <property type="entry name" value="Terpene_synth_N"/>
</dbReference>
<dbReference type="SUPFAM" id="SSF48239">
    <property type="entry name" value="Terpenoid cyclases/Protein prenyltransferases"/>
    <property type="match status" value="1"/>
</dbReference>
<dbReference type="Pfam" id="PF01397">
    <property type="entry name" value="Terpene_synth"/>
    <property type="match status" value="1"/>
</dbReference>